<evidence type="ECO:0000313" key="1">
    <source>
        <dbReference type="EMBL" id="HJA85705.1"/>
    </source>
</evidence>
<protein>
    <submittedName>
        <fullName evidence="1">Uncharacterized protein</fullName>
    </submittedName>
</protein>
<organism evidence="1 2">
    <name type="scientific">Candidatus Bacteroides avicola</name>
    <dbReference type="NCBI Taxonomy" id="2838468"/>
    <lineage>
        <taxon>Bacteria</taxon>
        <taxon>Pseudomonadati</taxon>
        <taxon>Bacteroidota</taxon>
        <taxon>Bacteroidia</taxon>
        <taxon>Bacteroidales</taxon>
        <taxon>Bacteroidaceae</taxon>
        <taxon>Bacteroides</taxon>
    </lineage>
</organism>
<dbReference type="Proteomes" id="UP000823862">
    <property type="component" value="Unassembled WGS sequence"/>
</dbReference>
<reference evidence="1" key="1">
    <citation type="journal article" date="2021" name="PeerJ">
        <title>Extensive microbial diversity within the chicken gut microbiome revealed by metagenomics and culture.</title>
        <authorList>
            <person name="Gilroy R."/>
            <person name="Ravi A."/>
            <person name="Getino M."/>
            <person name="Pursley I."/>
            <person name="Horton D.L."/>
            <person name="Alikhan N.F."/>
            <person name="Baker D."/>
            <person name="Gharbi K."/>
            <person name="Hall N."/>
            <person name="Watson M."/>
            <person name="Adriaenssens E.M."/>
            <person name="Foster-Nyarko E."/>
            <person name="Jarju S."/>
            <person name="Secka A."/>
            <person name="Antonio M."/>
            <person name="Oren A."/>
            <person name="Chaudhuri R.R."/>
            <person name="La Ragione R."/>
            <person name="Hildebrand F."/>
            <person name="Pallen M.J."/>
        </authorList>
    </citation>
    <scope>NUCLEOTIDE SEQUENCE</scope>
    <source>
        <strain evidence="1">ChiHjej12B11-9795</strain>
    </source>
</reference>
<name>A0A9D2HUE5_9BACE</name>
<comment type="caution">
    <text evidence="1">The sequence shown here is derived from an EMBL/GenBank/DDBJ whole genome shotgun (WGS) entry which is preliminary data.</text>
</comment>
<evidence type="ECO:0000313" key="2">
    <source>
        <dbReference type="Proteomes" id="UP000823862"/>
    </source>
</evidence>
<proteinExistence type="predicted"/>
<gene>
    <name evidence="1" type="ORF">H9950_05865</name>
</gene>
<reference evidence="1" key="2">
    <citation type="submission" date="2021-04" db="EMBL/GenBank/DDBJ databases">
        <authorList>
            <person name="Gilroy R."/>
        </authorList>
    </citation>
    <scope>NUCLEOTIDE SEQUENCE</scope>
    <source>
        <strain evidence="1">ChiHjej12B11-9795</strain>
    </source>
</reference>
<accession>A0A9D2HUE5</accession>
<sequence length="47" mass="5428">MREKQKVTLSYRQDRNPVIGGMQMHHEDSNMQGYVAKMALYAAKMAL</sequence>
<dbReference type="EMBL" id="DWZI01000034">
    <property type="protein sequence ID" value="HJA85705.1"/>
    <property type="molecule type" value="Genomic_DNA"/>
</dbReference>
<dbReference type="AlphaFoldDB" id="A0A9D2HUE5"/>